<reference evidence="1" key="1">
    <citation type="submission" date="2020-08" db="EMBL/GenBank/DDBJ databases">
        <title>Multicomponent nature underlies the extraordinary mechanical properties of spider dragline silk.</title>
        <authorList>
            <person name="Kono N."/>
            <person name="Nakamura H."/>
            <person name="Mori M."/>
            <person name="Yoshida Y."/>
            <person name="Ohtoshi R."/>
            <person name="Malay A.D."/>
            <person name="Moran D.A.P."/>
            <person name="Tomita M."/>
            <person name="Numata K."/>
            <person name="Arakawa K."/>
        </authorList>
    </citation>
    <scope>NUCLEOTIDE SEQUENCE</scope>
</reference>
<organism evidence="1 2">
    <name type="scientific">Trichonephila clavipes</name>
    <name type="common">Golden silk orbweaver</name>
    <name type="synonym">Nephila clavipes</name>
    <dbReference type="NCBI Taxonomy" id="2585209"/>
    <lineage>
        <taxon>Eukaryota</taxon>
        <taxon>Metazoa</taxon>
        <taxon>Ecdysozoa</taxon>
        <taxon>Arthropoda</taxon>
        <taxon>Chelicerata</taxon>
        <taxon>Arachnida</taxon>
        <taxon>Araneae</taxon>
        <taxon>Araneomorphae</taxon>
        <taxon>Entelegynae</taxon>
        <taxon>Araneoidea</taxon>
        <taxon>Nephilidae</taxon>
        <taxon>Trichonephila</taxon>
    </lineage>
</organism>
<sequence>MGVLETAIAPQVLSTDWWTGGSPLPIPSLTIGMELSQIVLSPVWFSMLRLTTGVHPALCRDEFREPRSDTVRLVALVTTTTEGSWQPVWLQDRENDVLMSLTKLLTKEAGVSCTQDTEGHFQEDSKVWKSLC</sequence>
<protein>
    <submittedName>
        <fullName evidence="1">Uncharacterized protein</fullName>
    </submittedName>
</protein>
<comment type="caution">
    <text evidence="1">The sequence shown here is derived from an EMBL/GenBank/DDBJ whole genome shotgun (WGS) entry which is preliminary data.</text>
</comment>
<evidence type="ECO:0000313" key="2">
    <source>
        <dbReference type="Proteomes" id="UP000887159"/>
    </source>
</evidence>
<proteinExistence type="predicted"/>
<dbReference type="EMBL" id="BMAU01021306">
    <property type="protein sequence ID" value="GFY11643.1"/>
    <property type="molecule type" value="Genomic_DNA"/>
</dbReference>
<name>A0A8X6SRF5_TRICX</name>
<evidence type="ECO:0000313" key="1">
    <source>
        <dbReference type="EMBL" id="GFY11643.1"/>
    </source>
</evidence>
<dbReference type="AlphaFoldDB" id="A0A8X6SRF5"/>
<gene>
    <name evidence="1" type="ORF">TNCV_4231121</name>
</gene>
<dbReference type="Proteomes" id="UP000887159">
    <property type="component" value="Unassembled WGS sequence"/>
</dbReference>
<keyword evidence="2" id="KW-1185">Reference proteome</keyword>
<accession>A0A8X6SRF5</accession>